<comment type="caution">
    <text evidence="2">The sequence shown here is derived from an EMBL/GenBank/DDBJ whole genome shotgun (WGS) entry which is preliminary data.</text>
</comment>
<evidence type="ECO:0000259" key="1">
    <source>
        <dbReference type="PROSITE" id="PS50841"/>
    </source>
</evidence>
<accession>A0ABR1JXT7</accession>
<evidence type="ECO:0000313" key="3">
    <source>
        <dbReference type="Proteomes" id="UP001498398"/>
    </source>
</evidence>
<dbReference type="Proteomes" id="UP001498398">
    <property type="component" value="Unassembled WGS sequence"/>
</dbReference>
<feature type="domain" description="DIX" evidence="1">
    <location>
        <begin position="132"/>
        <end position="219"/>
    </location>
</feature>
<dbReference type="PROSITE" id="PS50841">
    <property type="entry name" value="DIX"/>
    <property type="match status" value="1"/>
</dbReference>
<proteinExistence type="predicted"/>
<keyword evidence="3" id="KW-1185">Reference proteome</keyword>
<gene>
    <name evidence="2" type="ORF">VKT23_004734</name>
</gene>
<organism evidence="2 3">
    <name type="scientific">Marasmiellus scandens</name>
    <dbReference type="NCBI Taxonomy" id="2682957"/>
    <lineage>
        <taxon>Eukaryota</taxon>
        <taxon>Fungi</taxon>
        <taxon>Dikarya</taxon>
        <taxon>Basidiomycota</taxon>
        <taxon>Agaricomycotina</taxon>
        <taxon>Agaricomycetes</taxon>
        <taxon>Agaricomycetidae</taxon>
        <taxon>Agaricales</taxon>
        <taxon>Marasmiineae</taxon>
        <taxon>Omphalotaceae</taxon>
        <taxon>Marasmiellus</taxon>
    </lineage>
</organism>
<reference evidence="2 3" key="1">
    <citation type="submission" date="2024-01" db="EMBL/GenBank/DDBJ databases">
        <title>A draft genome for the cacao thread blight pathogen Marasmiellus scandens.</title>
        <authorList>
            <person name="Baruah I.K."/>
            <person name="Leung J."/>
            <person name="Bukari Y."/>
            <person name="Amoako-Attah I."/>
            <person name="Meinhardt L.W."/>
            <person name="Bailey B.A."/>
            <person name="Cohen S.P."/>
        </authorList>
    </citation>
    <scope>NUCLEOTIDE SEQUENCE [LARGE SCALE GENOMIC DNA]</scope>
    <source>
        <strain evidence="2 3">GH-19</strain>
    </source>
</reference>
<dbReference type="InterPro" id="IPR001158">
    <property type="entry name" value="DIX"/>
</dbReference>
<sequence length="283" mass="32418">MQERRSMRGIHLVTRLQRISLSSHSSHSSSCCEDSFDRGEIVMVPENAMKAFEEAAKEYLEHFNEIPDNDSYLTGASTLYSGGKRRPKFRPAIIKKFQSGGGESEVYLLATFGRTPYQDLNENTQSLVVPIANKVVSKEDLPVESIQTHPTWPLPFQYVITKSVFVSEVRHWYPGGARYWVKHEDMETIRIIGVEQIRKLNAMLPEYRGRANGWLKDIRREAHKASSEILDADCGHLEQFQAKTHHKDRDFTQASTIHIISLTLYLTQFAEDRGSIIEGRIIH</sequence>
<dbReference type="EMBL" id="JBANRG010000004">
    <property type="protein sequence ID" value="KAK7467681.1"/>
    <property type="molecule type" value="Genomic_DNA"/>
</dbReference>
<protein>
    <recommendedName>
        <fullName evidence="1">DIX domain-containing protein</fullName>
    </recommendedName>
</protein>
<evidence type="ECO:0000313" key="2">
    <source>
        <dbReference type="EMBL" id="KAK7467681.1"/>
    </source>
</evidence>
<name>A0ABR1JXT7_9AGAR</name>